<accession>A0A9P6DT73</accession>
<protein>
    <submittedName>
        <fullName evidence="2">Uncharacterized protein</fullName>
    </submittedName>
</protein>
<reference evidence="2" key="1">
    <citation type="journal article" date="2020" name="Nat. Commun.">
        <title>Large-scale genome sequencing of mycorrhizal fungi provides insights into the early evolution of symbiotic traits.</title>
        <authorList>
            <person name="Miyauchi S."/>
            <person name="Kiss E."/>
            <person name="Kuo A."/>
            <person name="Drula E."/>
            <person name="Kohler A."/>
            <person name="Sanchez-Garcia M."/>
            <person name="Morin E."/>
            <person name="Andreopoulos B."/>
            <person name="Barry K.W."/>
            <person name="Bonito G."/>
            <person name="Buee M."/>
            <person name="Carver A."/>
            <person name="Chen C."/>
            <person name="Cichocki N."/>
            <person name="Clum A."/>
            <person name="Culley D."/>
            <person name="Crous P.W."/>
            <person name="Fauchery L."/>
            <person name="Girlanda M."/>
            <person name="Hayes R.D."/>
            <person name="Keri Z."/>
            <person name="LaButti K."/>
            <person name="Lipzen A."/>
            <person name="Lombard V."/>
            <person name="Magnuson J."/>
            <person name="Maillard F."/>
            <person name="Murat C."/>
            <person name="Nolan M."/>
            <person name="Ohm R.A."/>
            <person name="Pangilinan J."/>
            <person name="Pereira M.F."/>
            <person name="Perotto S."/>
            <person name="Peter M."/>
            <person name="Pfister S."/>
            <person name="Riley R."/>
            <person name="Sitrit Y."/>
            <person name="Stielow J.B."/>
            <person name="Szollosi G."/>
            <person name="Zifcakova L."/>
            <person name="Stursova M."/>
            <person name="Spatafora J.W."/>
            <person name="Tedersoo L."/>
            <person name="Vaario L.M."/>
            <person name="Yamada A."/>
            <person name="Yan M."/>
            <person name="Wang P."/>
            <person name="Xu J."/>
            <person name="Bruns T."/>
            <person name="Baldrian P."/>
            <person name="Vilgalys R."/>
            <person name="Dunand C."/>
            <person name="Henrissat B."/>
            <person name="Grigoriev I.V."/>
            <person name="Hibbett D."/>
            <person name="Nagy L.G."/>
            <person name="Martin F.M."/>
        </authorList>
    </citation>
    <scope>NUCLEOTIDE SEQUENCE</scope>
    <source>
        <strain evidence="2">UP504</strain>
    </source>
</reference>
<dbReference type="AlphaFoldDB" id="A0A9P6DT73"/>
<comment type="caution">
    <text evidence="2">The sequence shown here is derived from an EMBL/GenBank/DDBJ whole genome shotgun (WGS) entry which is preliminary data.</text>
</comment>
<evidence type="ECO:0000313" key="2">
    <source>
        <dbReference type="EMBL" id="KAF9512917.1"/>
    </source>
</evidence>
<sequence length="528" mass="59750">MQTKSIENSTLLQYAMKLAMCGYEDGPPSAGPLSTTSERLRRLQVHVDAWRHLDWAEERIKLPRGRSHNLLGGIYASVGKENPFSLNLLELPSRVRGTPLRPWTFAHVGFSIHDFAIDPGQDLLILVELREEGPTRWQPYIHLRTLSENAPHPRASVPILSTKHRATSSTGQSQIQVVGNKLGFTWDEREAEVLQVWRWDSGAIIMVRSLDPGAPSFCFLDENTVLLPHFDGQLSEGGGAIAVYRLPSPDTPDRHPDPHVDQKIELIATFELPALLKGVGSTIYIHNNVSVTHSNPDNPRPFHIPPDRCVFTIEWATIGRNESRGPDGINGLTLESSPFACLHIVYVHPDVFRRDPDFHPSVPIPWHRWGPHNTRMLPHSIPRDGRSRFGPRHVRLLWPAVVEMCDFTQAQAAWKECCPYPDRNGFLESKAVGRLSPEELVGAHIYQDGVVRTYLPYFRVARQSPTVRGRYPHRIMYDDEHIILLAVNCSGILHFYLFIVLLLSRGTIEAPEEKNSMTTHSLYLQCDL</sequence>
<feature type="transmembrane region" description="Helical" evidence="1">
    <location>
        <begin position="482"/>
        <end position="504"/>
    </location>
</feature>
<proteinExistence type="predicted"/>
<evidence type="ECO:0000256" key="1">
    <source>
        <dbReference type="SAM" id="Phobius"/>
    </source>
</evidence>
<dbReference type="Proteomes" id="UP000886523">
    <property type="component" value="Unassembled WGS sequence"/>
</dbReference>
<dbReference type="EMBL" id="MU128980">
    <property type="protein sequence ID" value="KAF9512917.1"/>
    <property type="molecule type" value="Genomic_DNA"/>
</dbReference>
<keyword evidence="1" id="KW-0472">Membrane</keyword>
<dbReference type="OrthoDB" id="2745718at2759"/>
<evidence type="ECO:0000313" key="3">
    <source>
        <dbReference type="Proteomes" id="UP000886523"/>
    </source>
</evidence>
<name>A0A9P6DT73_9AGAM</name>
<keyword evidence="3" id="KW-1185">Reference proteome</keyword>
<keyword evidence="1" id="KW-1133">Transmembrane helix</keyword>
<gene>
    <name evidence="2" type="ORF">BS47DRAFT_1024570</name>
</gene>
<keyword evidence="1" id="KW-0812">Transmembrane</keyword>
<organism evidence="2 3">
    <name type="scientific">Hydnum rufescens UP504</name>
    <dbReference type="NCBI Taxonomy" id="1448309"/>
    <lineage>
        <taxon>Eukaryota</taxon>
        <taxon>Fungi</taxon>
        <taxon>Dikarya</taxon>
        <taxon>Basidiomycota</taxon>
        <taxon>Agaricomycotina</taxon>
        <taxon>Agaricomycetes</taxon>
        <taxon>Cantharellales</taxon>
        <taxon>Hydnaceae</taxon>
        <taxon>Hydnum</taxon>
    </lineage>
</organism>